<evidence type="ECO:0000313" key="3">
    <source>
        <dbReference type="Proteomes" id="UP000600449"/>
    </source>
</evidence>
<dbReference type="PANTHER" id="PTHR34610:SF3">
    <property type="entry name" value="SSL7007 PROTEIN"/>
    <property type="match status" value="1"/>
</dbReference>
<sequence>MRIVVDTNAFVAAGFKPASACARILAAVREGRATGGGALVLVWDDATRDETRRVLERIPRLGFAAVADLFREEARFAGETAPEYFVMVEDRADRRFAALASAADAVLVTSDAHLLGPAASLPCVVETPGAFARRVGL</sequence>
<dbReference type="Pfam" id="PF13470">
    <property type="entry name" value="PIN_3"/>
    <property type="match status" value="1"/>
</dbReference>
<evidence type="ECO:0000313" key="2">
    <source>
        <dbReference type="EMBL" id="GGK39961.1"/>
    </source>
</evidence>
<name>A0A917QAU9_9HYPH</name>
<organism evidence="2 3">
    <name type="scientific">Salinarimonas ramus</name>
    <dbReference type="NCBI Taxonomy" id="690164"/>
    <lineage>
        <taxon>Bacteria</taxon>
        <taxon>Pseudomonadati</taxon>
        <taxon>Pseudomonadota</taxon>
        <taxon>Alphaproteobacteria</taxon>
        <taxon>Hyphomicrobiales</taxon>
        <taxon>Salinarimonadaceae</taxon>
        <taxon>Salinarimonas</taxon>
    </lineage>
</organism>
<feature type="domain" description="PIN" evidence="1">
    <location>
        <begin position="2"/>
        <end position="112"/>
    </location>
</feature>
<protein>
    <recommendedName>
        <fullName evidence="1">PIN domain-containing protein</fullName>
    </recommendedName>
</protein>
<dbReference type="EMBL" id="BMMF01000008">
    <property type="protein sequence ID" value="GGK39961.1"/>
    <property type="molecule type" value="Genomic_DNA"/>
</dbReference>
<dbReference type="PANTHER" id="PTHR34610">
    <property type="entry name" value="SSL7007 PROTEIN"/>
    <property type="match status" value="1"/>
</dbReference>
<comment type="caution">
    <text evidence="2">The sequence shown here is derived from an EMBL/GenBank/DDBJ whole genome shotgun (WGS) entry which is preliminary data.</text>
</comment>
<evidence type="ECO:0000259" key="1">
    <source>
        <dbReference type="Pfam" id="PF13470"/>
    </source>
</evidence>
<dbReference type="RefSeq" id="WP_188913932.1">
    <property type="nucleotide sequence ID" value="NZ_BMMF01000008.1"/>
</dbReference>
<dbReference type="InterPro" id="IPR002850">
    <property type="entry name" value="PIN_toxin-like"/>
</dbReference>
<dbReference type="InterPro" id="IPR002716">
    <property type="entry name" value="PIN_dom"/>
</dbReference>
<dbReference type="InterPro" id="IPR029060">
    <property type="entry name" value="PIN-like_dom_sf"/>
</dbReference>
<dbReference type="AlphaFoldDB" id="A0A917QAU9"/>
<proteinExistence type="predicted"/>
<dbReference type="Proteomes" id="UP000600449">
    <property type="component" value="Unassembled WGS sequence"/>
</dbReference>
<gene>
    <name evidence="2" type="ORF">GCM10011322_28910</name>
</gene>
<reference evidence="2 3" key="1">
    <citation type="journal article" date="2014" name="Int. J. Syst. Evol. Microbiol.">
        <title>Complete genome sequence of Corynebacterium casei LMG S-19264T (=DSM 44701T), isolated from a smear-ripened cheese.</title>
        <authorList>
            <consortium name="US DOE Joint Genome Institute (JGI-PGF)"/>
            <person name="Walter F."/>
            <person name="Albersmeier A."/>
            <person name="Kalinowski J."/>
            <person name="Ruckert C."/>
        </authorList>
    </citation>
    <scope>NUCLEOTIDE SEQUENCE [LARGE SCALE GENOMIC DNA]</scope>
    <source>
        <strain evidence="2 3">CGMCC 1.9161</strain>
    </source>
</reference>
<accession>A0A917QAU9</accession>
<keyword evidence="3" id="KW-1185">Reference proteome</keyword>
<dbReference type="SUPFAM" id="SSF88723">
    <property type="entry name" value="PIN domain-like"/>
    <property type="match status" value="1"/>
</dbReference>